<evidence type="ECO:0000313" key="3">
    <source>
        <dbReference type="EMBL" id="SMH27170.1"/>
    </source>
</evidence>
<protein>
    <recommendedName>
        <fullName evidence="5">Lipoprotein</fullName>
    </recommendedName>
</protein>
<dbReference type="Proteomes" id="UP000193435">
    <property type="component" value="Unassembled WGS sequence"/>
</dbReference>
<sequence>MIRKLAGLLIVTTGLFVLTACDEEANSTLIESSTNSSELVEIDSLSPIQSTEDGYRKNYNTSLVQFESGKLDEAAGTIEIVLENDLTDYPELETQVTELKTKINTAQADKVKKDKTSEILEDSAYKTERVSDLAATEFNQATDKDIKTVSDQEIKTWLVEKEATESSETLSSESTSSSITSEKAPVISPEEERIMVLEKIIAMTGISAKDNQFYSSKEDKNNYQIEIRHAHEVDGIEISNMVGMFKYDISTNTLTKMDPITGKYNVYMK</sequence>
<evidence type="ECO:0000256" key="2">
    <source>
        <dbReference type="SAM" id="SignalP"/>
    </source>
</evidence>
<reference evidence="3 4" key="1">
    <citation type="submission" date="2017-04" db="EMBL/GenBank/DDBJ databases">
        <authorList>
            <person name="Afonso C.L."/>
            <person name="Miller P.J."/>
            <person name="Scott M.A."/>
            <person name="Spackman E."/>
            <person name="Goraichik I."/>
            <person name="Dimitrov K.M."/>
            <person name="Suarez D.L."/>
            <person name="Swayne D.E."/>
        </authorList>
    </citation>
    <scope>NUCLEOTIDE SEQUENCE [LARGE SCALE GENOMIC DNA]</scope>
    <source>
        <strain evidence="3 4">LMG26642</strain>
    </source>
</reference>
<gene>
    <name evidence="3" type="ORF">SAMN04488700_0497</name>
</gene>
<feature type="signal peptide" evidence="2">
    <location>
        <begin position="1"/>
        <end position="19"/>
    </location>
</feature>
<accession>A0A1X7MQS6</accession>
<dbReference type="STRING" id="1073423.SAMN04488700_0497"/>
<dbReference type="RefSeq" id="WP_085558809.1">
    <property type="nucleotide sequence ID" value="NZ_FOAH01000020.1"/>
</dbReference>
<proteinExistence type="predicted"/>
<dbReference type="AlphaFoldDB" id="A0A1X7MQS6"/>
<feature type="region of interest" description="Disordered" evidence="1">
    <location>
        <begin position="160"/>
        <end position="186"/>
    </location>
</feature>
<name>A0A1X7MQS6_9LACT</name>
<evidence type="ECO:0000256" key="1">
    <source>
        <dbReference type="SAM" id="MobiDB-lite"/>
    </source>
</evidence>
<keyword evidence="2" id="KW-0732">Signal</keyword>
<feature type="compositionally biased region" description="Low complexity" evidence="1">
    <location>
        <begin position="166"/>
        <end position="182"/>
    </location>
</feature>
<dbReference type="OrthoDB" id="2166530at2"/>
<dbReference type="EMBL" id="FXBJ01000002">
    <property type="protein sequence ID" value="SMH27170.1"/>
    <property type="molecule type" value="Genomic_DNA"/>
</dbReference>
<evidence type="ECO:0008006" key="5">
    <source>
        <dbReference type="Google" id="ProtNLM"/>
    </source>
</evidence>
<evidence type="ECO:0000313" key="4">
    <source>
        <dbReference type="Proteomes" id="UP000193435"/>
    </source>
</evidence>
<keyword evidence="4" id="KW-1185">Reference proteome</keyword>
<organism evidence="3 4">
    <name type="scientific">Carnobacterium iners</name>
    <dbReference type="NCBI Taxonomy" id="1073423"/>
    <lineage>
        <taxon>Bacteria</taxon>
        <taxon>Bacillati</taxon>
        <taxon>Bacillota</taxon>
        <taxon>Bacilli</taxon>
        <taxon>Lactobacillales</taxon>
        <taxon>Carnobacteriaceae</taxon>
        <taxon>Carnobacterium</taxon>
    </lineage>
</organism>
<dbReference type="PROSITE" id="PS51257">
    <property type="entry name" value="PROKAR_LIPOPROTEIN"/>
    <property type="match status" value="1"/>
</dbReference>
<feature type="chain" id="PRO_5039361539" description="Lipoprotein" evidence="2">
    <location>
        <begin position="20"/>
        <end position="269"/>
    </location>
</feature>